<dbReference type="GO" id="GO:0030976">
    <property type="term" value="F:thiamine pyrophosphate binding"/>
    <property type="evidence" value="ECO:0007669"/>
    <property type="project" value="TreeGrafter"/>
</dbReference>
<sequence length="343" mass="36407">MIITSRSLLGSVAIGLFTVPAMAQEITINSFGGAYEEAHRACVIDPFEAATGAKVNIVTAYSADAFAQIRAQKDAPQFDVIHFSGGQEIVGASEGLLQPIDPELVPNLADVYDFAKTGIANGEGPAYQIAAVGLVYAADKMPEAPTKWADLLNPEYSDRLVLTDISNGYGMIGMLMLNQISGGTLENIQPGLDAVAKLLEQGAIVVSKSPEIQQEFAQNDAWIAPYASDYAYTLQAAGLDVKFVQGEEGTPASFITANLVAGRDNVELASKFIDMELSPEAQACFSEALRYTPTNAKTVLADDVAASVVYGPDATAGLMRFDPVAIEANRSAWVEAWGKTIAR</sequence>
<keyword evidence="1 2" id="KW-0732">Signal</keyword>
<dbReference type="PANTHER" id="PTHR30006">
    <property type="entry name" value="THIAMINE-BINDING PERIPLASMIC PROTEIN-RELATED"/>
    <property type="match status" value="1"/>
</dbReference>
<dbReference type="AlphaFoldDB" id="A0A5D0RIN0"/>
<dbReference type="InterPro" id="IPR006059">
    <property type="entry name" value="SBP"/>
</dbReference>
<dbReference type="Gene3D" id="3.40.190.10">
    <property type="entry name" value="Periplasmic binding protein-like II"/>
    <property type="match status" value="2"/>
</dbReference>
<evidence type="ECO:0000313" key="4">
    <source>
        <dbReference type="Proteomes" id="UP000322080"/>
    </source>
</evidence>
<evidence type="ECO:0000256" key="2">
    <source>
        <dbReference type="SAM" id="SignalP"/>
    </source>
</evidence>
<comment type="caution">
    <text evidence="3">The sequence shown here is derived from an EMBL/GenBank/DDBJ whole genome shotgun (WGS) entry which is preliminary data.</text>
</comment>
<protein>
    <submittedName>
        <fullName evidence="3">ABC transporter substrate-binding protein</fullName>
    </submittedName>
</protein>
<dbReference type="EMBL" id="VSIY01000006">
    <property type="protein sequence ID" value="TYB81303.1"/>
    <property type="molecule type" value="Genomic_DNA"/>
</dbReference>
<evidence type="ECO:0000256" key="1">
    <source>
        <dbReference type="ARBA" id="ARBA00022729"/>
    </source>
</evidence>
<dbReference type="RefSeq" id="WP_148377697.1">
    <property type="nucleotide sequence ID" value="NZ_VSIY01000006.1"/>
</dbReference>
<dbReference type="Pfam" id="PF13416">
    <property type="entry name" value="SBP_bac_8"/>
    <property type="match status" value="1"/>
</dbReference>
<dbReference type="GO" id="GO:0030975">
    <property type="term" value="F:thiamine binding"/>
    <property type="evidence" value="ECO:0007669"/>
    <property type="project" value="TreeGrafter"/>
</dbReference>
<feature type="signal peptide" evidence="2">
    <location>
        <begin position="1"/>
        <end position="23"/>
    </location>
</feature>
<proteinExistence type="predicted"/>
<reference evidence="3 4" key="1">
    <citation type="submission" date="2019-08" db="EMBL/GenBank/DDBJ databases">
        <title>Identification of a novel species of the genus Boseongicola.</title>
        <authorList>
            <person name="Zhang X.-Q."/>
        </authorList>
    </citation>
    <scope>NUCLEOTIDE SEQUENCE [LARGE SCALE GENOMIC DNA]</scope>
    <source>
        <strain evidence="3 4">HY14</strain>
    </source>
</reference>
<dbReference type="CDD" id="cd13589">
    <property type="entry name" value="PBP2_polyamine_RpCGA009"/>
    <property type="match status" value="1"/>
</dbReference>
<keyword evidence="4" id="KW-1185">Reference proteome</keyword>
<gene>
    <name evidence="3" type="ORF">FVF75_09260</name>
</gene>
<dbReference type="SUPFAM" id="SSF53850">
    <property type="entry name" value="Periplasmic binding protein-like II"/>
    <property type="match status" value="1"/>
</dbReference>
<dbReference type="Proteomes" id="UP000322080">
    <property type="component" value="Unassembled WGS sequence"/>
</dbReference>
<feature type="chain" id="PRO_5022859862" evidence="2">
    <location>
        <begin position="24"/>
        <end position="343"/>
    </location>
</feature>
<organism evidence="3 4">
    <name type="scientific">Maritimibacter fusiformis</name>
    <dbReference type="NCBI Taxonomy" id="2603819"/>
    <lineage>
        <taxon>Bacteria</taxon>
        <taxon>Pseudomonadati</taxon>
        <taxon>Pseudomonadota</taxon>
        <taxon>Alphaproteobacteria</taxon>
        <taxon>Rhodobacterales</taxon>
        <taxon>Roseobacteraceae</taxon>
        <taxon>Maritimibacter</taxon>
    </lineage>
</organism>
<evidence type="ECO:0000313" key="3">
    <source>
        <dbReference type="EMBL" id="TYB81303.1"/>
    </source>
</evidence>
<dbReference type="GO" id="GO:0030288">
    <property type="term" value="C:outer membrane-bounded periplasmic space"/>
    <property type="evidence" value="ECO:0007669"/>
    <property type="project" value="TreeGrafter"/>
</dbReference>
<accession>A0A5D0RIN0</accession>
<dbReference type="GO" id="GO:0015888">
    <property type="term" value="P:thiamine transport"/>
    <property type="evidence" value="ECO:0007669"/>
    <property type="project" value="TreeGrafter"/>
</dbReference>
<dbReference type="PANTHER" id="PTHR30006:SF2">
    <property type="entry name" value="ABC TRANSPORTER SUBSTRATE-BINDING PROTEIN"/>
    <property type="match status" value="1"/>
</dbReference>
<name>A0A5D0RIN0_9RHOB</name>